<name>A0A8H7V8J1_9FUNG</name>
<proteinExistence type="predicted"/>
<keyword evidence="4" id="KW-1185">Reference proteome</keyword>
<dbReference type="GO" id="GO:0003682">
    <property type="term" value="F:chromatin binding"/>
    <property type="evidence" value="ECO:0007669"/>
    <property type="project" value="TreeGrafter"/>
</dbReference>
<dbReference type="AlphaFoldDB" id="A0A8H7V8J1"/>
<comment type="subcellular location">
    <subcellularLocation>
        <location evidence="1">Nucleus</location>
    </subcellularLocation>
</comment>
<comment type="caution">
    <text evidence="3">The sequence shown here is derived from an EMBL/GenBank/DDBJ whole genome shotgun (WGS) entry which is preliminary data.</text>
</comment>
<dbReference type="Proteomes" id="UP000603453">
    <property type="component" value="Unassembled WGS sequence"/>
</dbReference>
<dbReference type="InterPro" id="IPR019140">
    <property type="entry name" value="MCM_complex-bd"/>
</dbReference>
<dbReference type="GO" id="GO:0005634">
    <property type="term" value="C:nucleus"/>
    <property type="evidence" value="ECO:0007669"/>
    <property type="project" value="UniProtKB-SubCell"/>
</dbReference>
<dbReference type="OrthoDB" id="329666at2759"/>
<evidence type="ECO:0000256" key="1">
    <source>
        <dbReference type="ARBA" id="ARBA00004123"/>
    </source>
</evidence>
<dbReference type="Pfam" id="PF09739">
    <property type="entry name" value="MCM_bind"/>
    <property type="match status" value="2"/>
</dbReference>
<evidence type="ECO:0000313" key="4">
    <source>
        <dbReference type="Proteomes" id="UP000603453"/>
    </source>
</evidence>
<dbReference type="EMBL" id="JAEPRD010000015">
    <property type="protein sequence ID" value="KAG2209482.1"/>
    <property type="molecule type" value="Genomic_DNA"/>
</dbReference>
<reference evidence="3" key="1">
    <citation type="submission" date="2020-12" db="EMBL/GenBank/DDBJ databases">
        <title>Metabolic potential, ecology and presence of endohyphal bacteria is reflected in genomic diversity of Mucoromycotina.</title>
        <authorList>
            <person name="Muszewska A."/>
            <person name="Okrasinska A."/>
            <person name="Steczkiewicz K."/>
            <person name="Drgas O."/>
            <person name="Orlowska M."/>
            <person name="Perlinska-Lenart U."/>
            <person name="Aleksandrzak-Piekarczyk T."/>
            <person name="Szatraj K."/>
            <person name="Zielenkiewicz U."/>
            <person name="Pilsyk S."/>
            <person name="Malc E."/>
            <person name="Mieczkowski P."/>
            <person name="Kruszewska J.S."/>
            <person name="Biernat P."/>
            <person name="Pawlowska J."/>
        </authorList>
    </citation>
    <scope>NUCLEOTIDE SEQUENCE</scope>
    <source>
        <strain evidence="3">WA0000017839</strain>
    </source>
</reference>
<dbReference type="PANTHER" id="PTHR13489">
    <property type="entry name" value="MINI-CHROMOSOME MAINTENANCE COMPLEX-BINDING PROTEIN"/>
    <property type="match status" value="1"/>
</dbReference>
<evidence type="ECO:0000313" key="3">
    <source>
        <dbReference type="EMBL" id="KAG2209482.1"/>
    </source>
</evidence>
<gene>
    <name evidence="3" type="ORF">INT47_008326</name>
</gene>
<sequence length="522" mass="59210">LYFILDEHCVNQSSSEFDPSSSFLQLLKDYKNQIISLNDVPVQQVPKNTLVRFRCMIQDTGLGQEMFISAYEKLDPNGNKKLQCYRYTDDDIESEFIDTNIPNQHLSERTLVYCVSPPGENTWSSDPLVNSMDKLELKETNTMTAKKFPLPNIDHTYSIVKFYNDMAETVRVGQLIEIIGIRGQNLPKNEQTGFESALDSFADVPVLHAIAYNPVQLTTESIPFNPDIRASLIDYIASATKDTLAAEFILLQLLSRVTVKNRGLKIGHFTLNIAGFPTHQTTEQDKKTPLLNLNNPASKALSDILDQLNPHTVQLPLTIAGLNKTRFSPKSINENLEAGLLQLIDGTVVLVDETVLDEGQLVDPGVRNFQALQDLIQNQTLKYEFPYSQYEFDTDLNILTLSNTKSMLPNHCSIRIVTNPSIENSVQPTDETLDRYRQFIHSAKYASYDIPEQVSEYIQTSFVNERKAATVNKTELPTQEELMLRMNLARLVAVSFGETSLTEERYDHVICLDKQRKERDNK</sequence>
<feature type="non-terminal residue" evidence="3">
    <location>
        <position position="1"/>
    </location>
</feature>
<protein>
    <recommendedName>
        <fullName evidence="5">Mini-chromosome maintenance complex-binding protein</fullName>
    </recommendedName>
</protein>
<accession>A0A8H7V8J1</accession>
<dbReference type="PANTHER" id="PTHR13489:SF0">
    <property type="entry name" value="MINI-CHROMOSOME MAINTENANCE COMPLEX-BINDING PROTEIN"/>
    <property type="match status" value="1"/>
</dbReference>
<organism evidence="3 4">
    <name type="scientific">Mucor saturninus</name>
    <dbReference type="NCBI Taxonomy" id="64648"/>
    <lineage>
        <taxon>Eukaryota</taxon>
        <taxon>Fungi</taxon>
        <taxon>Fungi incertae sedis</taxon>
        <taxon>Mucoromycota</taxon>
        <taxon>Mucoromycotina</taxon>
        <taxon>Mucoromycetes</taxon>
        <taxon>Mucorales</taxon>
        <taxon>Mucorineae</taxon>
        <taxon>Mucoraceae</taxon>
        <taxon>Mucor</taxon>
    </lineage>
</organism>
<dbReference type="GO" id="GO:0006261">
    <property type="term" value="P:DNA-templated DNA replication"/>
    <property type="evidence" value="ECO:0007669"/>
    <property type="project" value="TreeGrafter"/>
</dbReference>
<evidence type="ECO:0000256" key="2">
    <source>
        <dbReference type="ARBA" id="ARBA00023242"/>
    </source>
</evidence>
<keyword evidence="2" id="KW-0539">Nucleus</keyword>
<evidence type="ECO:0008006" key="5">
    <source>
        <dbReference type="Google" id="ProtNLM"/>
    </source>
</evidence>